<evidence type="ECO:0000259" key="8">
    <source>
        <dbReference type="Pfam" id="PF12704"/>
    </source>
</evidence>
<dbReference type="EMBL" id="CP002691">
    <property type="protein sequence ID" value="AEE51693.1"/>
    <property type="molecule type" value="Genomic_DNA"/>
</dbReference>
<feature type="transmembrane region" description="Helical" evidence="6">
    <location>
        <begin position="419"/>
        <end position="443"/>
    </location>
</feature>
<dbReference type="PANTHER" id="PTHR30572">
    <property type="entry name" value="MEMBRANE COMPONENT OF TRANSPORTER-RELATED"/>
    <property type="match status" value="1"/>
</dbReference>
<proteinExistence type="predicted"/>
<comment type="subcellular location">
    <subcellularLocation>
        <location evidence="1">Cell membrane</location>
        <topology evidence="1">Multi-pass membrane protein</topology>
    </subcellularLocation>
</comment>
<dbReference type="Pfam" id="PF02687">
    <property type="entry name" value="FtsX"/>
    <property type="match status" value="2"/>
</dbReference>
<dbReference type="Pfam" id="PF12704">
    <property type="entry name" value="MacB_PCD"/>
    <property type="match status" value="2"/>
</dbReference>
<dbReference type="HOGENOM" id="CLU_008713_1_0_10"/>
<dbReference type="GO" id="GO:0005886">
    <property type="term" value="C:plasma membrane"/>
    <property type="evidence" value="ECO:0007669"/>
    <property type="project" value="UniProtKB-SubCell"/>
</dbReference>
<evidence type="ECO:0000256" key="3">
    <source>
        <dbReference type="ARBA" id="ARBA00022692"/>
    </source>
</evidence>
<name>F4L286_HALH1</name>
<dbReference type="InterPro" id="IPR050250">
    <property type="entry name" value="Macrolide_Exporter_MacB"/>
</dbReference>
<dbReference type="PANTHER" id="PTHR30572:SF18">
    <property type="entry name" value="ABC-TYPE MACROLIDE FAMILY EXPORT SYSTEM PERMEASE COMPONENT 2"/>
    <property type="match status" value="1"/>
</dbReference>
<keyword evidence="2" id="KW-1003">Cell membrane</keyword>
<feature type="transmembrane region" description="Helical" evidence="6">
    <location>
        <begin position="378"/>
        <end position="398"/>
    </location>
</feature>
<protein>
    <recommendedName>
        <fullName evidence="11">ABC3 transporter permease protein domain-containing protein</fullName>
    </recommendedName>
</protein>
<feature type="transmembrane region" description="Helical" evidence="6">
    <location>
        <begin position="21"/>
        <end position="41"/>
    </location>
</feature>
<reference key="2">
    <citation type="submission" date="2011-04" db="EMBL/GenBank/DDBJ databases">
        <title>Complete sequence of chromosome of Haliscomenobacter hydrossis DSM 1100.</title>
        <authorList>
            <consortium name="US DOE Joint Genome Institute (JGI-PGF)"/>
            <person name="Lucas S."/>
            <person name="Han J."/>
            <person name="Lapidus A."/>
            <person name="Bruce D."/>
            <person name="Goodwin L."/>
            <person name="Pitluck S."/>
            <person name="Peters L."/>
            <person name="Kyrpides N."/>
            <person name="Mavromatis K."/>
            <person name="Ivanova N."/>
            <person name="Ovchinnikova G."/>
            <person name="Pagani I."/>
            <person name="Daligault H."/>
            <person name="Detter J.C."/>
            <person name="Han C."/>
            <person name="Land M."/>
            <person name="Hauser L."/>
            <person name="Markowitz V."/>
            <person name="Cheng J.-F."/>
            <person name="Hugenholtz P."/>
            <person name="Woyke T."/>
            <person name="Wu D."/>
            <person name="Verbarg S."/>
            <person name="Frueling A."/>
            <person name="Brambilla E."/>
            <person name="Klenk H.-P."/>
            <person name="Eisen J.A."/>
        </authorList>
    </citation>
    <scope>NUCLEOTIDE SEQUENCE</scope>
    <source>
        <strain>DSM 1100</strain>
    </source>
</reference>
<evidence type="ECO:0000256" key="6">
    <source>
        <dbReference type="SAM" id="Phobius"/>
    </source>
</evidence>
<organism evidence="9 10">
    <name type="scientific">Haliscomenobacter hydrossis (strain ATCC 27775 / DSM 1100 / LMG 10767 / O)</name>
    <dbReference type="NCBI Taxonomy" id="760192"/>
    <lineage>
        <taxon>Bacteria</taxon>
        <taxon>Pseudomonadati</taxon>
        <taxon>Bacteroidota</taxon>
        <taxon>Saprospiria</taxon>
        <taxon>Saprospirales</taxon>
        <taxon>Haliscomenobacteraceae</taxon>
        <taxon>Haliscomenobacter</taxon>
    </lineage>
</organism>
<keyword evidence="5 6" id="KW-0472">Membrane</keyword>
<evidence type="ECO:0000313" key="9">
    <source>
        <dbReference type="EMBL" id="AEE51693.1"/>
    </source>
</evidence>
<evidence type="ECO:0000256" key="5">
    <source>
        <dbReference type="ARBA" id="ARBA00023136"/>
    </source>
</evidence>
<feature type="domain" description="MacB-like periplasmic core" evidence="8">
    <location>
        <begin position="21"/>
        <end position="242"/>
    </location>
</feature>
<accession>F4L286</accession>
<sequence>MLKLFLRIASRAFFKDRTSGLINIVGLSLGMTGALLIGMWVSNELSYDRYHDHAERIYRLKTHIKISDTETWHWNTVPLKFAGILGSQLAEIELISQATSGAGSATVKLKNQLIKVEHCATVDSSWFKLFKYEFIDGSQEAFFEHPKSVILNQSTARQFFGDADPIGQILRIDTNECVVQAIIKDAPLNSSFKFNLLMPLKLYLGDPNNFSNSNNWGNFNFNAYTRLRPDADAKKLGQKITRILRKEKNDSTIVATIEPLTEMRFDQSVMSGDEATTDFSTIRIFFIIGLLILIVACINYVNLSIARTSKRSKEIGMQKILGASKKQVFSQFMLESAAMCMVALVGTLLMAHLCMPMFNQLTGEQFKLQLLDGSLWKIILIVLTLVILLTGVYPALLLSSFQPISIMKGSGFLSKHKTGFWKGLAVLQFAISVGLIVSTLTIYQQLQFVRNKNLGFNREYVLRLNFPWQMMRDPAGQSTVQRMAREMENNPAVSGISMASTSIVNHGSSSSGNFEWEGRKENENPTFAPFSADPNFQKIFGLKLVEGRWFEEGNKADESNFVLNETAVKICNLKSPVVGQRFKGNGIEGQIVGVVKDFHLRDMHEKIPPVVINGDPEWRSTLYVKTSGANASKVVDLASGLWRSNIPNRIFEYQFLDDEFEKLYEKDQRTALMFNIFSVVAILISCLGLFALAAFTAERRTKEIGVRKVLGASISGIVALLSKDFVIMVCIGIGIASPLAWYVMQQWLQNFAYRIDIQWWFFAVAGLMAMGVALITVSIQAIRAALVNPVKSLKSE</sequence>
<gene>
    <name evidence="9" type="ordered locus">Halhy_3841</name>
</gene>
<reference evidence="9 10" key="1">
    <citation type="journal article" date="2011" name="Stand. Genomic Sci.">
        <title>Complete genome sequence of Haliscomenobacter hydrossis type strain (O).</title>
        <authorList>
            <consortium name="US DOE Joint Genome Institute (JGI-PGF)"/>
            <person name="Daligault H."/>
            <person name="Lapidus A."/>
            <person name="Zeytun A."/>
            <person name="Nolan M."/>
            <person name="Lucas S."/>
            <person name="Del Rio T.G."/>
            <person name="Tice H."/>
            <person name="Cheng J.F."/>
            <person name="Tapia R."/>
            <person name="Han C."/>
            <person name="Goodwin L."/>
            <person name="Pitluck S."/>
            <person name="Liolios K."/>
            <person name="Pagani I."/>
            <person name="Ivanova N."/>
            <person name="Huntemann M."/>
            <person name="Mavromatis K."/>
            <person name="Mikhailova N."/>
            <person name="Pati A."/>
            <person name="Chen A."/>
            <person name="Palaniappan K."/>
            <person name="Land M."/>
            <person name="Hauser L."/>
            <person name="Brambilla E.M."/>
            <person name="Rohde M."/>
            <person name="Verbarg S."/>
            <person name="Goker M."/>
            <person name="Bristow J."/>
            <person name="Eisen J.A."/>
            <person name="Markowitz V."/>
            <person name="Hugenholtz P."/>
            <person name="Kyrpides N.C."/>
            <person name="Klenk H.P."/>
            <person name="Woyke T."/>
        </authorList>
    </citation>
    <scope>NUCLEOTIDE SEQUENCE [LARGE SCALE GENOMIC DNA]</scope>
    <source>
        <strain evidence="10">ATCC 27775 / DSM 1100 / LMG 10767 / O</strain>
    </source>
</reference>
<dbReference type="AlphaFoldDB" id="F4L286"/>
<feature type="transmembrane region" description="Helical" evidence="6">
    <location>
        <begin position="284"/>
        <end position="303"/>
    </location>
</feature>
<evidence type="ECO:0000259" key="7">
    <source>
        <dbReference type="Pfam" id="PF02687"/>
    </source>
</evidence>
<feature type="transmembrane region" description="Helical" evidence="6">
    <location>
        <begin position="332"/>
        <end position="358"/>
    </location>
</feature>
<feature type="transmembrane region" description="Helical" evidence="6">
    <location>
        <begin position="672"/>
        <end position="697"/>
    </location>
</feature>
<feature type="transmembrane region" description="Helical" evidence="6">
    <location>
        <begin position="709"/>
        <end position="737"/>
    </location>
</feature>
<evidence type="ECO:0000256" key="1">
    <source>
        <dbReference type="ARBA" id="ARBA00004651"/>
    </source>
</evidence>
<dbReference type="GO" id="GO:0022857">
    <property type="term" value="F:transmembrane transporter activity"/>
    <property type="evidence" value="ECO:0007669"/>
    <property type="project" value="TreeGrafter"/>
</dbReference>
<evidence type="ECO:0000256" key="4">
    <source>
        <dbReference type="ARBA" id="ARBA00022989"/>
    </source>
</evidence>
<evidence type="ECO:0000313" key="10">
    <source>
        <dbReference type="Proteomes" id="UP000008461"/>
    </source>
</evidence>
<dbReference type="Proteomes" id="UP000008461">
    <property type="component" value="Chromosome"/>
</dbReference>
<evidence type="ECO:0000256" key="2">
    <source>
        <dbReference type="ARBA" id="ARBA00022475"/>
    </source>
</evidence>
<keyword evidence="4 6" id="KW-1133">Transmembrane helix</keyword>
<keyword evidence="10" id="KW-1185">Reference proteome</keyword>
<keyword evidence="3 6" id="KW-0812">Transmembrane</keyword>
<feature type="domain" description="MacB-like periplasmic core" evidence="8">
    <location>
        <begin position="424"/>
        <end position="598"/>
    </location>
</feature>
<dbReference type="eggNOG" id="COG0577">
    <property type="taxonomic scope" value="Bacteria"/>
</dbReference>
<feature type="domain" description="ABC3 transporter permease C-terminal" evidence="7">
    <location>
        <begin position="287"/>
        <end position="402"/>
    </location>
</feature>
<dbReference type="InterPro" id="IPR025857">
    <property type="entry name" value="MacB_PCD"/>
</dbReference>
<dbReference type="STRING" id="760192.Halhy_3841"/>
<dbReference type="OrthoDB" id="905589at2"/>
<dbReference type="KEGG" id="hhy:Halhy_3841"/>
<evidence type="ECO:0008006" key="11">
    <source>
        <dbReference type="Google" id="ProtNLM"/>
    </source>
</evidence>
<dbReference type="InterPro" id="IPR003838">
    <property type="entry name" value="ABC3_permease_C"/>
</dbReference>
<feature type="transmembrane region" description="Helical" evidence="6">
    <location>
        <begin position="757"/>
        <end position="782"/>
    </location>
</feature>
<dbReference type="RefSeq" id="WP_013766232.1">
    <property type="nucleotide sequence ID" value="NC_015510.1"/>
</dbReference>
<feature type="domain" description="ABC3 transporter permease C-terminal" evidence="7">
    <location>
        <begin position="675"/>
        <end position="785"/>
    </location>
</feature>